<dbReference type="STRING" id="655355.SAMN05216283_102278"/>
<name>A0A1I2EXP2_9BACT</name>
<proteinExistence type="predicted"/>
<reference evidence="1 2" key="1">
    <citation type="submission" date="2016-10" db="EMBL/GenBank/DDBJ databases">
        <authorList>
            <person name="de Groot N.N."/>
        </authorList>
    </citation>
    <scope>NUCLEOTIDE SEQUENCE [LARGE SCALE GENOMIC DNA]</scope>
    <source>
        <strain evidence="1 2">CGMCC 1.9156</strain>
    </source>
</reference>
<gene>
    <name evidence="1" type="ORF">SAMN05216283_102278</name>
</gene>
<keyword evidence="2" id="KW-1185">Reference proteome</keyword>
<organism evidence="1 2">
    <name type="scientific">Sunxiuqinia elliptica</name>
    <dbReference type="NCBI Taxonomy" id="655355"/>
    <lineage>
        <taxon>Bacteria</taxon>
        <taxon>Pseudomonadati</taxon>
        <taxon>Bacteroidota</taxon>
        <taxon>Bacteroidia</taxon>
        <taxon>Marinilabiliales</taxon>
        <taxon>Prolixibacteraceae</taxon>
        <taxon>Sunxiuqinia</taxon>
    </lineage>
</organism>
<accession>A0A1I2EXP2</accession>
<evidence type="ECO:0000313" key="2">
    <source>
        <dbReference type="Proteomes" id="UP000198964"/>
    </source>
</evidence>
<dbReference type="EMBL" id="FONW01000002">
    <property type="protein sequence ID" value="SFE97892.1"/>
    <property type="molecule type" value="Genomic_DNA"/>
</dbReference>
<dbReference type="AlphaFoldDB" id="A0A1I2EXP2"/>
<protein>
    <submittedName>
        <fullName evidence="1">Uncharacterized protein</fullName>
    </submittedName>
</protein>
<sequence>MKFFLLTLDAPVNPKLCFILQNSDFRGIWDDFHKIFNVICIRA</sequence>
<dbReference type="Proteomes" id="UP000198964">
    <property type="component" value="Unassembled WGS sequence"/>
</dbReference>
<evidence type="ECO:0000313" key="1">
    <source>
        <dbReference type="EMBL" id="SFE97892.1"/>
    </source>
</evidence>